<organism evidence="2 3">
    <name type="scientific">Erythroxylum novogranatense</name>
    <dbReference type="NCBI Taxonomy" id="1862640"/>
    <lineage>
        <taxon>Eukaryota</taxon>
        <taxon>Viridiplantae</taxon>
        <taxon>Streptophyta</taxon>
        <taxon>Embryophyta</taxon>
        <taxon>Tracheophyta</taxon>
        <taxon>Spermatophyta</taxon>
        <taxon>Magnoliopsida</taxon>
        <taxon>eudicotyledons</taxon>
        <taxon>Gunneridae</taxon>
        <taxon>Pentapetalae</taxon>
        <taxon>rosids</taxon>
        <taxon>fabids</taxon>
        <taxon>Malpighiales</taxon>
        <taxon>Erythroxylaceae</taxon>
        <taxon>Erythroxylum</taxon>
    </lineage>
</organism>
<dbReference type="InterPro" id="IPR037177">
    <property type="entry name" value="DLC_sf"/>
</dbReference>
<dbReference type="SMART" id="SM01375">
    <property type="entry name" value="Dynein_light"/>
    <property type="match status" value="1"/>
</dbReference>
<comment type="caution">
    <text evidence="2">The sequence shown here is derived from an EMBL/GenBank/DDBJ whole genome shotgun (WGS) entry which is preliminary data.</text>
</comment>
<keyword evidence="1" id="KW-0963">Cytoplasm</keyword>
<dbReference type="InterPro" id="IPR001372">
    <property type="entry name" value="Dynein_light_chain_typ-1/2"/>
</dbReference>
<keyword evidence="1" id="KW-0243">Dynein</keyword>
<sequence>MLKGKALVQETDMVVEMQMKAMDSASQALDVCDVSDYISIAAYIKKELDKVFGGGWQCVVGSNFGCFFTHTEGTFIYFAVESLNFLVFRAASSP</sequence>
<reference evidence="2 3" key="1">
    <citation type="submission" date="2021-09" db="EMBL/GenBank/DDBJ databases">
        <title>Genomic insights and catalytic innovation underlie evolution of tropane alkaloids biosynthesis.</title>
        <authorList>
            <person name="Wang Y.-J."/>
            <person name="Tian T."/>
            <person name="Huang J.-P."/>
            <person name="Huang S.-X."/>
        </authorList>
    </citation>
    <scope>NUCLEOTIDE SEQUENCE [LARGE SCALE GENOMIC DNA]</scope>
    <source>
        <strain evidence="2">KIB-2018</strain>
        <tissue evidence="2">Leaf</tissue>
    </source>
</reference>
<evidence type="ECO:0000313" key="2">
    <source>
        <dbReference type="EMBL" id="KAJ8749820.1"/>
    </source>
</evidence>
<evidence type="ECO:0000256" key="1">
    <source>
        <dbReference type="RuleBase" id="RU365010"/>
    </source>
</evidence>
<dbReference type="FunFam" id="3.30.740.10:FF:000004">
    <property type="entry name" value="Dynein light chain"/>
    <property type="match status" value="1"/>
</dbReference>
<proteinExistence type="inferred from homology"/>
<dbReference type="Proteomes" id="UP001159364">
    <property type="component" value="Linkage Group LG11"/>
</dbReference>
<comment type="subcellular location">
    <subcellularLocation>
        <location evidence="1">Cytoplasm</location>
        <location evidence="1">Cytoskeleton</location>
    </subcellularLocation>
</comment>
<dbReference type="SUPFAM" id="SSF54648">
    <property type="entry name" value="DLC"/>
    <property type="match status" value="1"/>
</dbReference>
<dbReference type="Pfam" id="PF01221">
    <property type="entry name" value="Dynein_light"/>
    <property type="match status" value="1"/>
</dbReference>
<keyword evidence="1" id="KW-0493">Microtubule</keyword>
<name>A0AAV8SCX7_9ROSI</name>
<evidence type="ECO:0000313" key="3">
    <source>
        <dbReference type="Proteomes" id="UP001159364"/>
    </source>
</evidence>
<dbReference type="GO" id="GO:0045505">
    <property type="term" value="F:dynein intermediate chain binding"/>
    <property type="evidence" value="ECO:0007669"/>
    <property type="project" value="TreeGrafter"/>
</dbReference>
<protein>
    <recommendedName>
        <fullName evidence="1">Dynein light chain</fullName>
    </recommendedName>
</protein>
<gene>
    <name evidence="2" type="ORF">K2173_013223</name>
</gene>
<keyword evidence="1" id="KW-0505">Motor protein</keyword>
<dbReference type="PANTHER" id="PTHR11886">
    <property type="entry name" value="DYNEIN LIGHT CHAIN"/>
    <property type="match status" value="1"/>
</dbReference>
<comment type="similarity">
    <text evidence="1">Belongs to the dynein light chain family.</text>
</comment>
<dbReference type="PANTHER" id="PTHR11886:SF71">
    <property type="entry name" value="DYNEIN LIGHT CHAIN"/>
    <property type="match status" value="1"/>
</dbReference>
<keyword evidence="1" id="KW-0206">Cytoskeleton</keyword>
<dbReference type="GO" id="GO:0005868">
    <property type="term" value="C:cytoplasmic dynein complex"/>
    <property type="evidence" value="ECO:0007669"/>
    <property type="project" value="TreeGrafter"/>
</dbReference>
<keyword evidence="3" id="KW-1185">Reference proteome</keyword>
<accession>A0AAV8SCX7</accession>
<dbReference type="GO" id="GO:0007017">
    <property type="term" value="P:microtubule-based process"/>
    <property type="evidence" value="ECO:0007669"/>
    <property type="project" value="InterPro"/>
</dbReference>
<dbReference type="AlphaFoldDB" id="A0AAV8SCX7"/>
<dbReference type="GO" id="GO:0005874">
    <property type="term" value="C:microtubule"/>
    <property type="evidence" value="ECO:0007669"/>
    <property type="project" value="UniProtKB-KW"/>
</dbReference>
<dbReference type="EMBL" id="JAIWQS010000011">
    <property type="protein sequence ID" value="KAJ8749820.1"/>
    <property type="molecule type" value="Genomic_DNA"/>
</dbReference>
<dbReference type="Gene3D" id="3.30.740.10">
    <property type="entry name" value="Protein Inhibitor Of Neuronal Nitric Oxide Synthase"/>
    <property type="match status" value="1"/>
</dbReference>